<reference evidence="11" key="2">
    <citation type="submission" date="2011-02" db="EMBL/GenBank/DDBJ databases">
        <authorList>
            <person name="MacLean D."/>
        </authorList>
    </citation>
    <scope>NUCLEOTIDE SEQUENCE</scope>
</reference>
<dbReference type="InterPro" id="IPR010994">
    <property type="entry name" value="RuvA_2-like"/>
</dbReference>
<keyword evidence="7" id="KW-0238">DNA-binding</keyword>
<feature type="domain" description="ERCC4" evidence="10">
    <location>
        <begin position="693"/>
        <end position="773"/>
    </location>
</feature>
<keyword evidence="6" id="KW-0378">Hydrolase</keyword>
<dbReference type="CDD" id="cd20078">
    <property type="entry name" value="XPF_nuclease_XPF_euk"/>
    <property type="match status" value="1"/>
</dbReference>
<proteinExistence type="inferred from homology"/>
<dbReference type="GO" id="GO:0000110">
    <property type="term" value="C:nucleotide-excision repair factor 1 complex"/>
    <property type="evidence" value="ECO:0007669"/>
    <property type="project" value="TreeGrafter"/>
</dbReference>
<dbReference type="Pfam" id="PF02732">
    <property type="entry name" value="ERCC4"/>
    <property type="match status" value="1"/>
</dbReference>
<dbReference type="Gene3D" id="3.40.50.10130">
    <property type="match status" value="1"/>
</dbReference>
<reference evidence="11" key="1">
    <citation type="journal article" date="2011" name="PLoS Biol.">
        <title>Gene gain and loss during evolution of obligate parasitism in the white rust pathogen of Arabidopsis thaliana.</title>
        <authorList>
            <person name="Kemen E."/>
            <person name="Gardiner A."/>
            <person name="Schultz-Larsen T."/>
            <person name="Kemen A.C."/>
            <person name="Balmuth A.L."/>
            <person name="Robert-Seilaniantz A."/>
            <person name="Bailey K."/>
            <person name="Holub E."/>
            <person name="Studholme D.J."/>
            <person name="Maclean D."/>
            <person name="Jones J.D."/>
        </authorList>
    </citation>
    <scope>NUCLEOTIDE SEQUENCE</scope>
</reference>
<dbReference type="PANTHER" id="PTHR10150">
    <property type="entry name" value="DNA REPAIR ENDONUCLEASE XPF"/>
    <property type="match status" value="1"/>
</dbReference>
<organism evidence="11">
    <name type="scientific">Albugo laibachii Nc14</name>
    <dbReference type="NCBI Taxonomy" id="890382"/>
    <lineage>
        <taxon>Eukaryota</taxon>
        <taxon>Sar</taxon>
        <taxon>Stramenopiles</taxon>
        <taxon>Oomycota</taxon>
        <taxon>Peronosporomycetes</taxon>
        <taxon>Albuginales</taxon>
        <taxon>Albuginaceae</taxon>
        <taxon>Albugo</taxon>
    </lineage>
</organism>
<keyword evidence="4 11" id="KW-0255">Endonuclease</keyword>
<accession>F0WGS9</accession>
<dbReference type="InterPro" id="IPR006166">
    <property type="entry name" value="ERCC4_domain"/>
</dbReference>
<keyword evidence="8" id="KW-0234">DNA repair</keyword>
<dbReference type="GO" id="GO:0003684">
    <property type="term" value="F:damaged DNA binding"/>
    <property type="evidence" value="ECO:0007669"/>
    <property type="project" value="TreeGrafter"/>
</dbReference>
<sequence length="936" mass="107775">MFEETNASNLKEESNSFRKWLPFEKDIFEELYDEDALLVMGKGLGLSRILTCFIRMHCSREHFVICLNMNDHAVNMHQILISRGVTLEALPKVIDAKTSVHDRTQLYKLGGCYLITSRILVVDFLLNRLDSKRITGLLVHDAHRVTETSIEAFAVRLYREQNRFGFVKAFSDDAVTLSCGFNRMEQALRNLYLRQAVLYPRFHVSIHRCFQAKQPTVYEIAVDKTPPMKAIQDAILIAIEATLKEIQRSTRYLGDMDLSMDAVMEKSFLSFIRRQLDPNWHKLSAKTKQLVSDLGTLRQLLGYLMSYDAISFYDFLLNHETVSGQQRVPSPWLFTEAADMLYTSAKERVFQVMEKNTGKSIHVRGRGAVKSSQLRSIEQVELRLTLECNPKWEALAQTLDEIEMEREKEAKSTFWGEGCVLVMVKDDRTCAQLLKFLSLGGKEMMKQQFGQYAMRKEAFIRRKLGKRSKEMSLGLEQQLLIQHARKFAEAQKAHSNTVIAMQQDCKSDSNMATRLVSKWTLKWDQQRQERVKRFKSSSFSTISSDDISDAAFQLNQPDKEVLIYSYDQVLQNGQDALCFLNRMLPRAVILYDPNMTFIRELEMFHASQDVNMEVYFMLYHQSVEEKMYLQEISQEKSAFERLIHQKAHLVIPSATMDVPFDVKMRSQHHANAYSMDTRTGGRANQRLKKLSYQVIVDIREFRSALPSMLHKKALKVVPITLEVGDYILSPAICVERKSVSDLFGSLNSGRLYNQVEQMMKHYKIPVVLIEFSEKKAFALQDPSEITNTISASNIISKLVLLLIHFPTLRLLWSRSPHTTVDLFKVIKKNLQEPDVKVAAAIGSGIDPEHSAKFTESSTLEAMEREQMGYAHAETFYNVSSVEILQKLPGITQYNYRHVLSRVKTLAELSNYSIQQCIQLVGQIQGTKLYEFFNRSF</sequence>
<dbReference type="InterPro" id="IPR047520">
    <property type="entry name" value="XPF_nuclease"/>
</dbReference>
<gene>
    <name evidence="11" type="primary">AlNc14C94G5806</name>
    <name evidence="11" type="ORF">ALNC14_065860</name>
</gene>
<keyword evidence="5" id="KW-0227">DNA damage</keyword>
<dbReference type="GO" id="GO:0000014">
    <property type="term" value="F:single-stranded DNA endodeoxyribonuclease activity"/>
    <property type="evidence" value="ECO:0007669"/>
    <property type="project" value="TreeGrafter"/>
</dbReference>
<protein>
    <submittedName>
        <fullName evidence="11">DNA repair endonuclease XPF putative</fullName>
    </submittedName>
</protein>
<keyword evidence="3" id="KW-0540">Nuclease</keyword>
<evidence type="ECO:0000256" key="1">
    <source>
        <dbReference type="ARBA" id="ARBA00004123"/>
    </source>
</evidence>
<evidence type="ECO:0000256" key="4">
    <source>
        <dbReference type="ARBA" id="ARBA00022759"/>
    </source>
</evidence>
<dbReference type="GO" id="GO:1901255">
    <property type="term" value="P:nucleotide-excision repair involved in interstrand cross-link repair"/>
    <property type="evidence" value="ECO:0007669"/>
    <property type="project" value="TreeGrafter"/>
</dbReference>
<dbReference type="SUPFAM" id="SSF47781">
    <property type="entry name" value="RuvA domain 2-like"/>
    <property type="match status" value="1"/>
</dbReference>
<dbReference type="Gene3D" id="1.10.150.20">
    <property type="entry name" value="5' to 3' exonuclease, C-terminal subdomain"/>
    <property type="match status" value="1"/>
</dbReference>
<dbReference type="EMBL" id="FR824139">
    <property type="protein sequence ID" value="CCA20443.1"/>
    <property type="molecule type" value="Genomic_DNA"/>
</dbReference>
<dbReference type="HOGENOM" id="CLU_002265_2_0_1"/>
<evidence type="ECO:0000256" key="5">
    <source>
        <dbReference type="ARBA" id="ARBA00022763"/>
    </source>
</evidence>
<dbReference type="SMART" id="SM00891">
    <property type="entry name" value="ERCC4"/>
    <property type="match status" value="1"/>
</dbReference>
<dbReference type="PANTHER" id="PTHR10150:SF0">
    <property type="entry name" value="DNA REPAIR ENDONUCLEASE XPF"/>
    <property type="match status" value="1"/>
</dbReference>
<dbReference type="InterPro" id="IPR011335">
    <property type="entry name" value="Restrct_endonuc-II-like"/>
</dbReference>
<dbReference type="FunFam" id="3.40.50.10130:FF:000002">
    <property type="entry name" value="DNA repair endonuclease XPF"/>
    <property type="match status" value="1"/>
</dbReference>
<evidence type="ECO:0000313" key="11">
    <source>
        <dbReference type="EMBL" id="CCA20443.1"/>
    </source>
</evidence>
<evidence type="ECO:0000259" key="10">
    <source>
        <dbReference type="SMART" id="SM00891"/>
    </source>
</evidence>
<evidence type="ECO:0000256" key="2">
    <source>
        <dbReference type="ARBA" id="ARBA00010015"/>
    </source>
</evidence>
<evidence type="ECO:0000256" key="8">
    <source>
        <dbReference type="ARBA" id="ARBA00023204"/>
    </source>
</evidence>
<dbReference type="GO" id="GO:0003697">
    <property type="term" value="F:single-stranded DNA binding"/>
    <property type="evidence" value="ECO:0007669"/>
    <property type="project" value="TreeGrafter"/>
</dbReference>
<comment type="similarity">
    <text evidence="2">Belongs to the XPF family.</text>
</comment>
<name>F0WGS9_9STRA</name>
<evidence type="ECO:0000256" key="9">
    <source>
        <dbReference type="ARBA" id="ARBA00023242"/>
    </source>
</evidence>
<evidence type="ECO:0000256" key="7">
    <source>
        <dbReference type="ARBA" id="ARBA00023125"/>
    </source>
</evidence>
<evidence type="ECO:0000256" key="3">
    <source>
        <dbReference type="ARBA" id="ARBA00022722"/>
    </source>
</evidence>
<dbReference type="SUPFAM" id="SSF52980">
    <property type="entry name" value="Restriction endonuclease-like"/>
    <property type="match status" value="1"/>
</dbReference>
<dbReference type="AlphaFoldDB" id="F0WGS9"/>
<keyword evidence="9" id="KW-0539">Nucleus</keyword>
<comment type="subcellular location">
    <subcellularLocation>
        <location evidence="1">Nucleus</location>
    </subcellularLocation>
</comment>
<dbReference type="GO" id="GO:0000712">
    <property type="term" value="P:resolution of meiotic recombination intermediates"/>
    <property type="evidence" value="ECO:0007669"/>
    <property type="project" value="TreeGrafter"/>
</dbReference>
<evidence type="ECO:0000256" key="6">
    <source>
        <dbReference type="ARBA" id="ARBA00022801"/>
    </source>
</evidence>
<dbReference type="GO" id="GO:0000724">
    <property type="term" value="P:double-strand break repair via homologous recombination"/>
    <property type="evidence" value="ECO:0007669"/>
    <property type="project" value="TreeGrafter"/>
</dbReference>